<evidence type="ECO:0000256" key="6">
    <source>
        <dbReference type="ARBA" id="ARBA00022989"/>
    </source>
</evidence>
<evidence type="ECO:0000256" key="7">
    <source>
        <dbReference type="ARBA" id="ARBA00023136"/>
    </source>
</evidence>
<proteinExistence type="predicted"/>
<feature type="transmembrane region" description="Helical" evidence="8">
    <location>
        <begin position="330"/>
        <end position="349"/>
    </location>
</feature>
<reference evidence="10" key="1">
    <citation type="submission" date="2009-10" db="EMBL/GenBank/DDBJ databases">
        <title>Diversity of trophic interactions inside an arsenic-rich microbial ecosystem.</title>
        <authorList>
            <person name="Bertin P.N."/>
            <person name="Heinrich-Salmeron A."/>
            <person name="Pelletier E."/>
            <person name="Goulhen-Chollet F."/>
            <person name="Arsene-Ploetze F."/>
            <person name="Gallien S."/>
            <person name="Calteau A."/>
            <person name="Vallenet D."/>
            <person name="Casiot C."/>
            <person name="Chane-Woon-Ming B."/>
            <person name="Giloteaux L."/>
            <person name="Barakat M."/>
            <person name="Bonnefoy V."/>
            <person name="Bruneel O."/>
            <person name="Chandler M."/>
            <person name="Cleiss J."/>
            <person name="Duran R."/>
            <person name="Elbaz-Poulichet F."/>
            <person name="Fonknechten N."/>
            <person name="Lauga B."/>
            <person name="Mornico D."/>
            <person name="Ortet P."/>
            <person name="Schaeffer C."/>
            <person name="Siguier P."/>
            <person name="Alexander Thil Smith A."/>
            <person name="Van Dorsselaer A."/>
            <person name="Weissenbach J."/>
            <person name="Medigue C."/>
            <person name="Le Paslier D."/>
        </authorList>
    </citation>
    <scope>NUCLEOTIDE SEQUENCE</scope>
</reference>
<dbReference type="Pfam" id="PF13231">
    <property type="entry name" value="PMT_2"/>
    <property type="match status" value="1"/>
</dbReference>
<evidence type="ECO:0000256" key="5">
    <source>
        <dbReference type="ARBA" id="ARBA00022692"/>
    </source>
</evidence>
<dbReference type="GO" id="GO:0005886">
    <property type="term" value="C:plasma membrane"/>
    <property type="evidence" value="ECO:0007669"/>
    <property type="project" value="UniProtKB-SubCell"/>
</dbReference>
<dbReference type="AlphaFoldDB" id="E6QKU9"/>
<gene>
    <name evidence="10" type="ORF">CARN6_1272</name>
</gene>
<feature type="transmembrane region" description="Helical" evidence="8">
    <location>
        <begin position="172"/>
        <end position="203"/>
    </location>
</feature>
<dbReference type="EMBL" id="CABQ01000154">
    <property type="protein sequence ID" value="CBI07869.1"/>
    <property type="molecule type" value="Genomic_DNA"/>
</dbReference>
<evidence type="ECO:0000256" key="2">
    <source>
        <dbReference type="ARBA" id="ARBA00022475"/>
    </source>
</evidence>
<dbReference type="GO" id="GO:0016763">
    <property type="term" value="F:pentosyltransferase activity"/>
    <property type="evidence" value="ECO:0007669"/>
    <property type="project" value="TreeGrafter"/>
</dbReference>
<comment type="caution">
    <text evidence="10">The sequence shown here is derived from an EMBL/GenBank/DDBJ whole genome shotgun (WGS) entry which is preliminary data.</text>
</comment>
<feature type="transmembrane region" description="Helical" evidence="8">
    <location>
        <begin position="215"/>
        <end position="235"/>
    </location>
</feature>
<name>E6QKU9_9ZZZZ</name>
<feature type="transmembrane region" description="Helical" evidence="8">
    <location>
        <begin position="306"/>
        <end position="324"/>
    </location>
</feature>
<evidence type="ECO:0000256" key="1">
    <source>
        <dbReference type="ARBA" id="ARBA00004651"/>
    </source>
</evidence>
<feature type="transmembrane region" description="Helical" evidence="8">
    <location>
        <begin position="82"/>
        <end position="109"/>
    </location>
</feature>
<feature type="transmembrane region" description="Helical" evidence="8">
    <location>
        <begin position="7"/>
        <end position="29"/>
    </location>
</feature>
<organism evidence="10">
    <name type="scientific">mine drainage metagenome</name>
    <dbReference type="NCBI Taxonomy" id="410659"/>
    <lineage>
        <taxon>unclassified sequences</taxon>
        <taxon>metagenomes</taxon>
        <taxon>ecological metagenomes</taxon>
    </lineage>
</organism>
<accession>E6QKU9</accession>
<sequence length="522" mass="59327">MSALKRYGYPVWIAFLVGMALLHAIHLSADFPNFSPWQDWAKYTDEGWYGNAAVRAHLFHNWYLPGDFNPAPAVPLWPLLEWLLFFVTGVSITAARGLAVGFFLLNLALSYKLFRERGPRWAGLLLVTLLVTSPFLYSFSRLAILEPMLVTLTLVAMNLAIRLPRFRHQEAVAALIGLIFTAMMLTKTTAVFLLPALVWAMLFEFRHHVRPMLRLLVATGGSAVLSFSLWMFLVVNADLFDDYKYLFFINTYEKAHGVYGRLMSFWWSFHGGLWIDPFLIPLSGVLIVGAAACWRQRWTNGLWRDPLFGSSVLAVAGYIGFMTYQNHPQPRYYTVVAFFGFIVVVRVMAQLLYQPERIRRYGLAIIAVVAVSLAVNTVWTIRYALDPQYTFVEAARTLTRYIDQHPNGNRLLVSISGDDITLITHLPTLCDDFGTMSLPAKTAFYQPGWYATWNDFDPGTLEDLHAHFTLEQVASFRAFDDPERNVLYLFKLHPLPGGMTRNPAEPAMHTILPGDKILIPVE</sequence>
<feature type="domain" description="Glycosyltransferase RgtA/B/C/D-like" evidence="9">
    <location>
        <begin position="75"/>
        <end position="227"/>
    </location>
</feature>
<keyword evidence="3" id="KW-0328">Glycosyltransferase</keyword>
<protein>
    <recommendedName>
        <fullName evidence="9">Glycosyltransferase RgtA/B/C/D-like domain-containing protein</fullName>
    </recommendedName>
</protein>
<dbReference type="InterPro" id="IPR038731">
    <property type="entry name" value="RgtA/B/C-like"/>
</dbReference>
<dbReference type="GO" id="GO:0008610">
    <property type="term" value="P:lipid biosynthetic process"/>
    <property type="evidence" value="ECO:0007669"/>
    <property type="project" value="UniProtKB-ARBA"/>
</dbReference>
<keyword evidence="4" id="KW-0808">Transferase</keyword>
<keyword evidence="5 8" id="KW-0812">Transmembrane</keyword>
<keyword evidence="2" id="KW-1003">Cell membrane</keyword>
<evidence type="ECO:0000256" key="8">
    <source>
        <dbReference type="SAM" id="Phobius"/>
    </source>
</evidence>
<dbReference type="InterPro" id="IPR050297">
    <property type="entry name" value="LipidA_mod_glycosyltrf_83"/>
</dbReference>
<evidence type="ECO:0000256" key="4">
    <source>
        <dbReference type="ARBA" id="ARBA00022679"/>
    </source>
</evidence>
<feature type="transmembrane region" description="Helical" evidence="8">
    <location>
        <begin position="361"/>
        <end position="381"/>
    </location>
</feature>
<evidence type="ECO:0000313" key="10">
    <source>
        <dbReference type="EMBL" id="CBI07869.1"/>
    </source>
</evidence>
<feature type="transmembrane region" description="Helical" evidence="8">
    <location>
        <begin position="273"/>
        <end position="294"/>
    </location>
</feature>
<dbReference type="PANTHER" id="PTHR33908:SF11">
    <property type="entry name" value="MEMBRANE PROTEIN"/>
    <property type="match status" value="1"/>
</dbReference>
<evidence type="ECO:0000259" key="9">
    <source>
        <dbReference type="Pfam" id="PF13231"/>
    </source>
</evidence>
<dbReference type="PANTHER" id="PTHR33908">
    <property type="entry name" value="MANNOSYLTRANSFERASE YKCB-RELATED"/>
    <property type="match status" value="1"/>
</dbReference>
<keyword evidence="7 8" id="KW-0472">Membrane</keyword>
<feature type="transmembrane region" description="Helical" evidence="8">
    <location>
        <begin position="121"/>
        <end position="139"/>
    </location>
</feature>
<evidence type="ECO:0000256" key="3">
    <source>
        <dbReference type="ARBA" id="ARBA00022676"/>
    </source>
</evidence>
<keyword evidence="6 8" id="KW-1133">Transmembrane helix</keyword>
<comment type="subcellular location">
    <subcellularLocation>
        <location evidence="1">Cell membrane</location>
        <topology evidence="1">Multi-pass membrane protein</topology>
    </subcellularLocation>
</comment>